<gene>
    <name evidence="1" type="ORF">A1D18_02960</name>
</gene>
<protein>
    <recommendedName>
        <fullName evidence="3">Ankyrin repeat protein</fullName>
    </recommendedName>
</protein>
<evidence type="ECO:0000313" key="2">
    <source>
        <dbReference type="Proteomes" id="UP000183924"/>
    </source>
</evidence>
<accession>A0A1J8NIT3</accession>
<reference evidence="1 2" key="1">
    <citation type="submission" date="2016-03" db="EMBL/GenBank/DDBJ databases">
        <title>Comparative genomics of Rickettsiella.</title>
        <authorList>
            <person name="Chandler C."/>
            <person name="Wang Y."/>
        </authorList>
    </citation>
    <scope>NUCLEOTIDE SEQUENCE [LARGE SCALE GENOMIC DNA]</scope>
    <source>
        <strain evidence="1 2">RCFS May 2013</strain>
    </source>
</reference>
<evidence type="ECO:0008006" key="3">
    <source>
        <dbReference type="Google" id="ProtNLM"/>
    </source>
</evidence>
<dbReference type="EMBL" id="LUKY01000032">
    <property type="protein sequence ID" value="OIZ95072.1"/>
    <property type="molecule type" value="Genomic_DNA"/>
</dbReference>
<dbReference type="STRING" id="1225476.A1D18_02960"/>
<dbReference type="PANTHER" id="PTHR24121:SF23">
    <property type="entry name" value="NO MECHANORECEPTOR POTENTIAL C, ISOFORM H"/>
    <property type="match status" value="1"/>
</dbReference>
<dbReference type="OrthoDB" id="5659972at2"/>
<dbReference type="InterPro" id="IPR036770">
    <property type="entry name" value="Ankyrin_rpt-contain_sf"/>
</dbReference>
<organism evidence="1 2">
    <name type="scientific">Candidatus Rickettsiella isopodorum</name>
    <dbReference type="NCBI Taxonomy" id="1225476"/>
    <lineage>
        <taxon>Bacteria</taxon>
        <taxon>Pseudomonadati</taxon>
        <taxon>Pseudomonadota</taxon>
        <taxon>Gammaproteobacteria</taxon>
        <taxon>Legionellales</taxon>
        <taxon>Coxiellaceae</taxon>
        <taxon>Rickettsiella</taxon>
    </lineage>
</organism>
<evidence type="ECO:0000313" key="1">
    <source>
        <dbReference type="EMBL" id="OIZ95072.1"/>
    </source>
</evidence>
<dbReference type="InterPro" id="IPR002110">
    <property type="entry name" value="Ankyrin_rpt"/>
</dbReference>
<dbReference type="RefSeq" id="WP_071662335.1">
    <property type="nucleotide sequence ID" value="NZ_LUKY01000032.1"/>
</dbReference>
<name>A0A1J8NIT3_9COXI</name>
<dbReference type="AlphaFoldDB" id="A0A1J8NIT3"/>
<keyword evidence="2" id="KW-1185">Reference proteome</keyword>
<proteinExistence type="predicted"/>
<comment type="caution">
    <text evidence="1">The sequence shown here is derived from an EMBL/GenBank/DDBJ whole genome shotgun (WGS) entry which is preliminary data.</text>
</comment>
<dbReference type="PANTHER" id="PTHR24121">
    <property type="entry name" value="NO MECHANORECEPTOR POTENTIAL C, ISOFORM D-RELATED"/>
    <property type="match status" value="1"/>
</dbReference>
<dbReference type="Proteomes" id="UP000183924">
    <property type="component" value="Unassembled WGS sequence"/>
</dbReference>
<dbReference type="SMART" id="SM00248">
    <property type="entry name" value="ANK"/>
    <property type="match status" value="8"/>
</dbReference>
<dbReference type="Gene3D" id="1.25.40.20">
    <property type="entry name" value="Ankyrin repeat-containing domain"/>
    <property type="match status" value="1"/>
</dbReference>
<sequence>MLNEYQVDPAFNKNLVFSFEPAPEINTNKLPVLAENWLDDFQEIICQSDSTLPKNILDHHLNETSDYRAKKSLREQLQLIYHRLQGNLDSELDILSTDNRDAIISQLTDEILHCTEGFHNRVNIIVDSFHKPRNLGELLCAVRKEIVQEVASTLTKEIHAWNRVSVIAASDGLGVKANFPEDHYSGDLSETLIRRTLQQTFYKNFTPFNLPSLLITAFIEFIPELEIEKNNEHGITLQMRKKIISLIKRFLPNYINEIPNNKNNWQKYFKAFYDKKDPSIFSFVNLDWEKLYRSFYNALSHQKYFTNPKIKTLFDSACYNLFLKKTPVHETAELISQLLKEERYSDLLEQLVELSTRFPNYYLQLSKKNIFTKNSLALIDHLTRQLRISREYSSEIMQGFHLILHLDLRRKNFIIGKIADLLVSKNQADFNPLMLAAFNNPDLVKDILDFLRTHASIITAHDAEIPKKIFLMKNKTNLNALMIAAIHHSDAVEMILDFIGSHIQELDDHLLQEFFLEKQANNYNVLMLAASKQAEAMVTILNFLTTHIGRFANDTLRHLFTQQQMDSYTAVTLTARDHPDRVQNILSFITNHIKIDSEILRKLLFTEYSNGTCTALMLAVKNQVDATYSILRFISANIENFDSKILDKMFLTKDQNNFTILMLAARYQPKALEFILAFIDENIAFFPVKNLPAFFIDNNSDNYNCLMLAAEYQPISVLPILNFISNKPESFKPYLEKIVWTKNKKGYNSLMLARHHPEVMASLINFINTQSKEIVYFTLNKIFLEKDDLSLTFLMLLARDKASSLKFSFEYIEKHSPLFIREILPQLLLEKNELEYNSLMLAARNQPDAVEHILNFIQNHPQFFSSTFISNLLLADDKNKTSTLMIAARYQPEAVKVILNFIQKQTHMLSFTFLNKLLLAHDEYGVNVLMTAATYQLNVIDLLLDFLAQNIKYFSNDALYEFVFKKIHDKAAAMALFFGGGYNFKKSVLSVITQLNDRTAANVLLKFIDNHIEILGIKIFVDLLTEQDDKENYIFQTACSQYPFIMKKVLNFIANSENSEALMPIRGLSAYFIFEQISRWSIETTADKNLVDKVLLNCSALLLIYFNKDYFAKRPNNLQLVTDKLFDCYLNELEEQKAQKIIYTTKFSFFNWRYSTTQKIEAALSLKKALVTQEMDKASVLMKLKDQYSILSSYPPLCNLFAAYQESYKQAEQAKEVDELTLENDAVHRQFDVPAYHL</sequence>